<protein>
    <submittedName>
        <fullName evidence="1">Uncharacterized protein</fullName>
    </submittedName>
</protein>
<reference evidence="1 2" key="1">
    <citation type="submission" date="2016-10" db="EMBL/GenBank/DDBJ databases">
        <title>Genome sequence of Rothia aeria strain JCM11412.</title>
        <authorList>
            <person name="Nambu T."/>
        </authorList>
    </citation>
    <scope>NUCLEOTIDE SEQUENCE [LARGE SCALE GENOMIC DNA]</scope>
    <source>
        <strain evidence="1 2">JCM 11412</strain>
    </source>
</reference>
<name>A0A2Z5R2K3_9MICC</name>
<dbReference type="Proteomes" id="UP000250241">
    <property type="component" value="Chromosome"/>
</dbReference>
<organism evidence="1 2">
    <name type="scientific">Rothia aeria</name>
    <dbReference type="NCBI Taxonomy" id="172042"/>
    <lineage>
        <taxon>Bacteria</taxon>
        <taxon>Bacillati</taxon>
        <taxon>Actinomycetota</taxon>
        <taxon>Actinomycetes</taxon>
        <taxon>Micrococcales</taxon>
        <taxon>Micrococcaceae</taxon>
        <taxon>Rothia</taxon>
    </lineage>
</organism>
<accession>A0A2Z5R2K3</accession>
<dbReference type="EMBL" id="AP017895">
    <property type="protein sequence ID" value="BAV88923.1"/>
    <property type="molecule type" value="Genomic_DNA"/>
</dbReference>
<dbReference type="AlphaFoldDB" id="A0A2Z5R2K3"/>
<keyword evidence="2" id="KW-1185">Reference proteome</keyword>
<sequence length="43" mass="4828">MAKSATAETVSESAEDKTRRSLFQYIREVITELKKVTTPPVKS</sequence>
<evidence type="ECO:0000313" key="1">
    <source>
        <dbReference type="EMBL" id="BAV88923.1"/>
    </source>
</evidence>
<gene>
    <name evidence="1" type="ORF">RA11412_2624</name>
</gene>
<dbReference type="KEGG" id="raj:RA11412_2624"/>
<proteinExistence type="predicted"/>
<evidence type="ECO:0000313" key="2">
    <source>
        <dbReference type="Proteomes" id="UP000250241"/>
    </source>
</evidence>